<dbReference type="Pfam" id="PF01551">
    <property type="entry name" value="Peptidase_M23"/>
    <property type="match status" value="1"/>
</dbReference>
<feature type="compositionally biased region" description="Basic and acidic residues" evidence="1">
    <location>
        <begin position="339"/>
        <end position="362"/>
    </location>
</feature>
<dbReference type="FunFam" id="2.70.70.10:FF:000013">
    <property type="entry name" value="Peptidase family M23"/>
    <property type="match status" value="1"/>
</dbReference>
<dbReference type="PANTHER" id="PTHR21666:SF270">
    <property type="entry name" value="MUREIN HYDROLASE ACTIVATOR ENVC"/>
    <property type="match status" value="1"/>
</dbReference>
<proteinExistence type="predicted"/>
<feature type="region of interest" description="Disordered" evidence="1">
    <location>
        <begin position="450"/>
        <end position="479"/>
    </location>
</feature>
<name>A0A1E7KQH6_9ACTN</name>
<dbReference type="SUPFAM" id="SSF51261">
    <property type="entry name" value="Duplicated hybrid motif"/>
    <property type="match status" value="1"/>
</dbReference>
<sequence length="615" mass="64593">MVNESHPSGGSFPADSSHGFSYTAPHDGQYEQTAHSGYAQQGQHAAYDGYSTGTATFDHGYSADSYGADPLFGSMPGQHTGMENASWAQGTYDAGAYDAYADPAGASGTYGGEYGGAGHHSGGYDSTGYDTGTYDSGSYDSGAYTSGSYGQDAAWAQAGFPQTADVPAQHGADQGDFGWTHGQWDTSQWNNAQWETDGQWDFTGADGGWDAYGYGGQQTAVPGHDGASADAYDTYDTYGSFEAHQSAESYESAELYTSYDSYEPGAAEDYAGQGQGQGQGQQLPYADGAFPHDVEPDATTAMPALDGYDGYDSYDGYDVHGADAPAYDAETGPDLAGYEGHEDLDGHDGLDDYDSHDGDDAHGALPQGDLRVPNLPGRRRSPRPRRSALLTVAVPSVAVMGVAAAAAASVADSVPQEETTTQAADVPVKPANKKLDTQLAGLSADADDFADRASRTQERLDLQARQEAERKRKAREAARKEALRPKFALPVQEHGLSATFGQAGLNWMSVHTGIDFPVSEGTTVMAATDGTVTTKYDVAFGNMAVVTAPDGTETWYCHLSSTKIRSGQVKAGDAIAYSGTSGNSTGPHLHFEVHPGGGEAIDPLPWLRGKGLNPQ</sequence>
<dbReference type="InterPro" id="IPR011055">
    <property type="entry name" value="Dup_hybrid_motif"/>
</dbReference>
<dbReference type="CDD" id="cd12797">
    <property type="entry name" value="M23_peptidase"/>
    <property type="match status" value="1"/>
</dbReference>
<feature type="region of interest" description="Disordered" evidence="1">
    <location>
        <begin position="165"/>
        <end position="184"/>
    </location>
</feature>
<evidence type="ECO:0000313" key="3">
    <source>
        <dbReference type="EMBL" id="OEV06103.1"/>
    </source>
</evidence>
<dbReference type="Gene3D" id="2.70.70.10">
    <property type="entry name" value="Glucose Permease (Domain IIA)"/>
    <property type="match status" value="1"/>
</dbReference>
<dbReference type="EMBL" id="LJGW01000663">
    <property type="protein sequence ID" value="OEV06103.1"/>
    <property type="molecule type" value="Genomic_DNA"/>
</dbReference>
<feature type="region of interest" description="Disordered" evidence="1">
    <location>
        <begin position="1"/>
        <end position="29"/>
    </location>
</feature>
<evidence type="ECO:0000313" key="4">
    <source>
        <dbReference type="Proteomes" id="UP000176005"/>
    </source>
</evidence>
<dbReference type="InterPro" id="IPR050570">
    <property type="entry name" value="Cell_wall_metabolism_enzyme"/>
</dbReference>
<protein>
    <recommendedName>
        <fullName evidence="2">M23ase beta-sheet core domain-containing protein</fullName>
    </recommendedName>
</protein>
<dbReference type="AlphaFoldDB" id="A0A1E7KQH6"/>
<feature type="domain" description="M23ase beta-sheet core" evidence="2">
    <location>
        <begin position="510"/>
        <end position="603"/>
    </location>
</feature>
<keyword evidence="4" id="KW-1185">Reference proteome</keyword>
<dbReference type="PANTHER" id="PTHR21666">
    <property type="entry name" value="PEPTIDASE-RELATED"/>
    <property type="match status" value="1"/>
</dbReference>
<feature type="region of interest" description="Disordered" evidence="1">
    <location>
        <begin position="322"/>
        <end position="384"/>
    </location>
</feature>
<organism evidence="3 4">
    <name type="scientific">Streptomyces nanshensis</name>
    <dbReference type="NCBI Taxonomy" id="518642"/>
    <lineage>
        <taxon>Bacteria</taxon>
        <taxon>Bacillati</taxon>
        <taxon>Actinomycetota</taxon>
        <taxon>Actinomycetes</taxon>
        <taxon>Kitasatosporales</taxon>
        <taxon>Streptomycetaceae</taxon>
        <taxon>Streptomyces</taxon>
    </lineage>
</organism>
<gene>
    <name evidence="3" type="ORF">AN218_31160</name>
</gene>
<comment type="caution">
    <text evidence="3">The sequence shown here is derived from an EMBL/GenBank/DDBJ whole genome shotgun (WGS) entry which is preliminary data.</text>
</comment>
<evidence type="ECO:0000256" key="1">
    <source>
        <dbReference type="SAM" id="MobiDB-lite"/>
    </source>
</evidence>
<dbReference type="InterPro" id="IPR016047">
    <property type="entry name" value="M23ase_b-sheet_dom"/>
</dbReference>
<dbReference type="Proteomes" id="UP000176005">
    <property type="component" value="Unassembled WGS sequence"/>
</dbReference>
<evidence type="ECO:0000259" key="2">
    <source>
        <dbReference type="Pfam" id="PF01551"/>
    </source>
</evidence>
<accession>A0A1E7KQH6</accession>
<dbReference type="GO" id="GO:0004222">
    <property type="term" value="F:metalloendopeptidase activity"/>
    <property type="evidence" value="ECO:0007669"/>
    <property type="project" value="TreeGrafter"/>
</dbReference>
<feature type="region of interest" description="Disordered" evidence="1">
    <location>
        <begin position="264"/>
        <end position="304"/>
    </location>
</feature>
<dbReference type="PATRIC" id="fig|518642.10.peg.987"/>
<reference evidence="3 4" key="1">
    <citation type="journal article" date="2016" name="Front. Microbiol.">
        <title>Comparative Genomics Analysis of Streptomyces Species Reveals Their Adaptation to the Marine Environment and Their Diversity at the Genomic Level.</title>
        <authorList>
            <person name="Tian X."/>
            <person name="Zhang Z."/>
            <person name="Yang T."/>
            <person name="Chen M."/>
            <person name="Li J."/>
            <person name="Chen F."/>
            <person name="Yang J."/>
            <person name="Li W."/>
            <person name="Zhang B."/>
            <person name="Zhang Z."/>
            <person name="Wu J."/>
            <person name="Zhang C."/>
            <person name="Long L."/>
            <person name="Xiao J."/>
        </authorList>
    </citation>
    <scope>NUCLEOTIDE SEQUENCE [LARGE SCALE GENOMIC DNA]</scope>
    <source>
        <strain evidence="3 4">SCSIO 10429</strain>
    </source>
</reference>